<dbReference type="Proteomes" id="UP001325248">
    <property type="component" value="Chromosome"/>
</dbReference>
<comment type="catalytic activity">
    <reaction evidence="3">
        <text>ATP + H2O = ADP + phosphate + H(+)</text>
        <dbReference type="Rhea" id="RHEA:13065"/>
        <dbReference type="ChEBI" id="CHEBI:15377"/>
        <dbReference type="ChEBI" id="CHEBI:15378"/>
        <dbReference type="ChEBI" id="CHEBI:30616"/>
        <dbReference type="ChEBI" id="CHEBI:43474"/>
        <dbReference type="ChEBI" id="CHEBI:456216"/>
        <dbReference type="EC" id="5.6.2.3"/>
    </reaction>
</comment>
<dbReference type="InterPro" id="IPR055446">
    <property type="entry name" value="RecD2_N_OB"/>
</dbReference>
<evidence type="ECO:0000259" key="5">
    <source>
        <dbReference type="Pfam" id="PF14490"/>
    </source>
</evidence>
<dbReference type="InterPro" id="IPR010994">
    <property type="entry name" value="RuvA_2-like"/>
</dbReference>
<dbReference type="Pfam" id="PF14490">
    <property type="entry name" value="HHH_RecD2"/>
    <property type="match status" value="1"/>
</dbReference>
<dbReference type="InterPro" id="IPR050534">
    <property type="entry name" value="Coronavir_polyprotein_1ab"/>
</dbReference>
<dbReference type="Pfam" id="PF23139">
    <property type="entry name" value="OB_YrrC"/>
    <property type="match status" value="1"/>
</dbReference>
<dbReference type="Pfam" id="PF18335">
    <property type="entry name" value="SH3_13"/>
    <property type="match status" value="1"/>
</dbReference>
<reference evidence="8" key="1">
    <citation type="submission" date="2023-10" db="EMBL/GenBank/DDBJ databases">
        <title>Genome sequence of Blautia coccoides DSM 935.</title>
        <authorList>
            <person name="Boeer T."/>
            <person name="Bengelsdorf F.R."/>
            <person name="Daniel R."/>
            <person name="Poehlein A."/>
        </authorList>
    </citation>
    <scope>NUCLEOTIDE SEQUENCE [LARGE SCALE GENOMIC DNA]</scope>
    <source>
        <strain evidence="8">DSM 935</strain>
    </source>
</reference>
<dbReference type="EMBL" id="CP136422">
    <property type="protein sequence ID" value="WPX72274.1"/>
    <property type="molecule type" value="Genomic_DNA"/>
</dbReference>
<comment type="similarity">
    <text evidence="3">Belongs to the RecD family. RecD2 subfamily.</text>
</comment>
<accession>A0ABZ0U7R9</accession>
<keyword evidence="9" id="KW-1185">Reference proteome</keyword>
<proteinExistence type="inferred from homology"/>
<dbReference type="GO" id="GO:0016787">
    <property type="term" value="F:hydrolase activity"/>
    <property type="evidence" value="ECO:0007669"/>
    <property type="project" value="UniProtKB-KW"/>
</dbReference>
<keyword evidence="3" id="KW-0238">DNA-binding</keyword>
<keyword evidence="3 8" id="KW-0378">Hydrolase</keyword>
<dbReference type="GO" id="GO:0003678">
    <property type="term" value="F:DNA helicase activity"/>
    <property type="evidence" value="ECO:0007669"/>
    <property type="project" value="UniProtKB-EC"/>
</dbReference>
<gene>
    <name evidence="8" type="primary">recD2_1</name>
    <name evidence="3" type="synonym">recD2</name>
    <name evidence="8" type="ORF">BLCOC_06100</name>
</gene>
<evidence type="ECO:0000313" key="8">
    <source>
        <dbReference type="EMBL" id="WPX72274.1"/>
    </source>
</evidence>
<dbReference type="Pfam" id="PF13245">
    <property type="entry name" value="AAA_19"/>
    <property type="match status" value="1"/>
</dbReference>
<evidence type="ECO:0000259" key="4">
    <source>
        <dbReference type="Pfam" id="PF13538"/>
    </source>
</evidence>
<dbReference type="InterPro" id="IPR027785">
    <property type="entry name" value="UvrD-like_helicase_C"/>
</dbReference>
<feature type="domain" description="UvrD-like helicase C-terminal" evidence="4">
    <location>
        <begin position="647"/>
        <end position="695"/>
    </location>
</feature>
<dbReference type="PANTHER" id="PTHR43788">
    <property type="entry name" value="DNA2/NAM7 HELICASE FAMILY MEMBER"/>
    <property type="match status" value="1"/>
</dbReference>
<keyword evidence="3" id="KW-0347">Helicase</keyword>
<comment type="function">
    <text evidence="3">DNA-dependent ATPase and ATP-dependent 5'-3' DNA helicase. Has no activity on blunt DNA or DNA with 3'-overhangs, requires at least 10 bases of 5'-ssDNA for helicase activity.</text>
</comment>
<feature type="domain" description="ATP-dependent RecD2 DNA helicase-like helix-hairpin-helix" evidence="5">
    <location>
        <begin position="152"/>
        <end position="240"/>
    </location>
</feature>
<dbReference type="Pfam" id="PF14520">
    <property type="entry name" value="HHH_5"/>
    <property type="match status" value="1"/>
</dbReference>
<evidence type="ECO:0000313" key="9">
    <source>
        <dbReference type="Proteomes" id="UP001325248"/>
    </source>
</evidence>
<dbReference type="InterPro" id="IPR029493">
    <property type="entry name" value="RecD2-like_HHH"/>
</dbReference>
<feature type="domain" description="ATP-dependent RecD2 DNA helicase SH3" evidence="6">
    <location>
        <begin position="564"/>
        <end position="629"/>
    </location>
</feature>
<sequence>MRCRFKHKIYQNEENGYTVAVFMTTDTSVPMSARDSYHTKGANIGFSAVGYSLPLSDKIEVEMIGTWENKNHGMQFQVESFLEVVPRTREGIIGYLASGALKGIRQKTAEMIYDSFGLDTLEIMEHDPDQLLKIKGISERKLEEIKVGFGKNKLFRELMTALAPFKITPKKVQRILQHYHEQSLDIVRHRPYMLVAVEGFGFLTVDEIAKKCGCTMNDPMRISGCISYILHEVITDGHLFQVREKLVADCIEALNYGFDYPVVTKREIETVLYRLVMQKDIVVDEERVYITRQFDTENLTASMIAKMLLEKNMPVDIGPLLNKAQKELGIELSEQQKAAVQMVFSNRLSIITGGPGTGKTTVLQVILFIYKELSQEDIQLMAPTGRAARRMSEATGNQDATTMHMAMGLLGDMGNCDFEYFQAGFISIDETSMVDMQLAFDFFLRLKPGTRVLFIGDVNQLPSVGAGDVFRQLIGCGLIAVTVLDLVYRQGAESTIPVNAELMQENKTQLYLNDDFQFIACKGAEAAAEKVTEIFAKEVAEHGLDQVQILTPYRRRSMAGVNQLNKVLQEMVNPGVSGKKELAVGEHVFRPDDKILQNKNTADASNGDMGMLMDCFVDSDGESKAVIQFSDSRTVEYDVEQIEMIELAYATTVHKAQGSEYPIVILPWVKGFYRMLKRNILYTAVTRAKSKVYIVGEWSAVCQAIHTNDSGSRNTVLGERIVGYYHQYQKLPEKEMEQLRLAV</sequence>
<dbReference type="InterPro" id="IPR041451">
    <property type="entry name" value="RecD2_SH13"/>
</dbReference>
<dbReference type="Gene3D" id="1.10.10.2220">
    <property type="match status" value="1"/>
</dbReference>
<dbReference type="CDD" id="cd18809">
    <property type="entry name" value="SF1_C_RecD"/>
    <property type="match status" value="1"/>
</dbReference>
<keyword evidence="1 3" id="KW-0547">Nucleotide-binding</keyword>
<dbReference type="NCBIfam" id="TIGR01448">
    <property type="entry name" value="recD_rel"/>
    <property type="match status" value="1"/>
</dbReference>
<dbReference type="CDD" id="cd17933">
    <property type="entry name" value="DEXSc_RecD-like"/>
    <property type="match status" value="1"/>
</dbReference>
<evidence type="ECO:0000256" key="2">
    <source>
        <dbReference type="ARBA" id="ARBA00022840"/>
    </source>
</evidence>
<dbReference type="Gene3D" id="1.10.150.20">
    <property type="entry name" value="5' to 3' exonuclease, C-terminal subdomain"/>
    <property type="match status" value="1"/>
</dbReference>
<dbReference type="PANTHER" id="PTHR43788:SF6">
    <property type="entry name" value="DNA HELICASE B"/>
    <property type="match status" value="1"/>
</dbReference>
<name>A0ABZ0U7R9_9FIRM</name>
<evidence type="ECO:0000259" key="7">
    <source>
        <dbReference type="Pfam" id="PF23139"/>
    </source>
</evidence>
<dbReference type="EC" id="5.6.2.3" evidence="3"/>
<keyword evidence="3" id="KW-0413">Isomerase</keyword>
<feature type="domain" description="ATP-dependent RecD2 DNA helicase OB-fold" evidence="7">
    <location>
        <begin position="2"/>
        <end position="86"/>
    </location>
</feature>
<evidence type="ECO:0000259" key="6">
    <source>
        <dbReference type="Pfam" id="PF18335"/>
    </source>
</evidence>
<organism evidence="8 9">
    <name type="scientific">Blautia producta</name>
    <dbReference type="NCBI Taxonomy" id="33035"/>
    <lineage>
        <taxon>Bacteria</taxon>
        <taxon>Bacillati</taxon>
        <taxon>Bacillota</taxon>
        <taxon>Clostridia</taxon>
        <taxon>Lachnospirales</taxon>
        <taxon>Lachnospiraceae</taxon>
        <taxon>Blautia</taxon>
    </lineage>
</organism>
<dbReference type="SUPFAM" id="SSF47781">
    <property type="entry name" value="RuvA domain 2-like"/>
    <property type="match status" value="1"/>
</dbReference>
<dbReference type="Gene3D" id="3.40.50.300">
    <property type="entry name" value="P-loop containing nucleotide triphosphate hydrolases"/>
    <property type="match status" value="2"/>
</dbReference>
<evidence type="ECO:0000256" key="3">
    <source>
        <dbReference type="HAMAP-Rule" id="MF_01488"/>
    </source>
</evidence>
<evidence type="ECO:0000256" key="1">
    <source>
        <dbReference type="ARBA" id="ARBA00022741"/>
    </source>
</evidence>
<dbReference type="Gene3D" id="2.30.30.940">
    <property type="match status" value="1"/>
</dbReference>
<protein>
    <recommendedName>
        <fullName evidence="3">ATP-dependent RecD2 DNA helicase</fullName>
        <ecNumber evidence="3">5.6.2.3</ecNumber>
    </recommendedName>
    <alternativeName>
        <fullName evidence="3">DNA 5'-3' helicase subunit RecD2</fullName>
    </alternativeName>
</protein>
<dbReference type="InterPro" id="IPR027417">
    <property type="entry name" value="P-loop_NTPase"/>
</dbReference>
<dbReference type="SUPFAM" id="SSF52540">
    <property type="entry name" value="P-loop containing nucleoside triphosphate hydrolases"/>
    <property type="match status" value="1"/>
</dbReference>
<dbReference type="Pfam" id="PF13538">
    <property type="entry name" value="UvrD_C_2"/>
    <property type="match status" value="1"/>
</dbReference>
<keyword evidence="2 3" id="KW-0067">ATP-binding</keyword>
<feature type="binding site" evidence="3">
    <location>
        <begin position="356"/>
        <end position="360"/>
    </location>
    <ligand>
        <name>ATP</name>
        <dbReference type="ChEBI" id="CHEBI:30616"/>
    </ligand>
</feature>
<dbReference type="InterPro" id="IPR006345">
    <property type="entry name" value="RecD2"/>
</dbReference>
<dbReference type="HAMAP" id="MF_01488">
    <property type="entry name" value="RecD2"/>
    <property type="match status" value="1"/>
</dbReference>